<organism evidence="1 2">
    <name type="scientific">Paraburkholderia bannensis</name>
    <dbReference type="NCBI Taxonomy" id="765414"/>
    <lineage>
        <taxon>Bacteria</taxon>
        <taxon>Pseudomonadati</taxon>
        <taxon>Pseudomonadota</taxon>
        <taxon>Betaproteobacteria</taxon>
        <taxon>Burkholderiales</taxon>
        <taxon>Burkholderiaceae</taxon>
        <taxon>Paraburkholderia</taxon>
    </lineage>
</organism>
<accession>A0A7W9U140</accession>
<gene>
    <name evidence="1" type="ORF">F4827_004918</name>
</gene>
<sequence length="48" mass="5459">MKDCLTDTSRQRSYPYLTGLYPILADEKNDDKIFSSAYARPAITLTNT</sequence>
<comment type="caution">
    <text evidence="1">The sequence shown here is derived from an EMBL/GenBank/DDBJ whole genome shotgun (WGS) entry which is preliminary data.</text>
</comment>
<proteinExistence type="predicted"/>
<keyword evidence="2" id="KW-1185">Reference proteome</keyword>
<dbReference type="EMBL" id="JACHBW010000015">
    <property type="protein sequence ID" value="MBB6105053.1"/>
    <property type="molecule type" value="Genomic_DNA"/>
</dbReference>
<name>A0A7W9U140_9BURK</name>
<evidence type="ECO:0000313" key="1">
    <source>
        <dbReference type="EMBL" id="MBB6105053.1"/>
    </source>
</evidence>
<reference evidence="1 2" key="1">
    <citation type="submission" date="2020-08" db="EMBL/GenBank/DDBJ databases">
        <title>Above-ground endophytic microbial communities from plants in different locations in the United States.</title>
        <authorList>
            <person name="Frank C."/>
        </authorList>
    </citation>
    <scope>NUCLEOTIDE SEQUENCE [LARGE SCALE GENOMIC DNA]</scope>
    <source>
        <strain evidence="1 2">WP4_2_2</strain>
    </source>
</reference>
<dbReference type="Proteomes" id="UP000571554">
    <property type="component" value="Unassembled WGS sequence"/>
</dbReference>
<evidence type="ECO:0000313" key="2">
    <source>
        <dbReference type="Proteomes" id="UP000571554"/>
    </source>
</evidence>
<protein>
    <submittedName>
        <fullName evidence="1">Uncharacterized protein</fullName>
    </submittedName>
</protein>
<dbReference type="AlphaFoldDB" id="A0A7W9U140"/>